<gene>
    <name evidence="7" type="ORF">CPB84DRAFT_1845466</name>
</gene>
<dbReference type="Proteomes" id="UP000724874">
    <property type="component" value="Unassembled WGS sequence"/>
</dbReference>
<dbReference type="GO" id="GO:0004497">
    <property type="term" value="F:monooxygenase activity"/>
    <property type="evidence" value="ECO:0007669"/>
    <property type="project" value="InterPro"/>
</dbReference>
<sequence length="491" mass="55051">MDPTTTCAVISIALIVLYSFTRPRKELNTPPIIHLSDEALFQYPRQAYEAALQQHGSVIGVYRKNRLEYIVDESLALQVLTNDSLFSAERGTAAILNMPILNALPYSLIGSLDKLVTKGVTPILERQLQRLGPIFQRHMFELAAKADDAKAPVPVELAHSVHEAMAQSMLLLIIGEKEADHDLIAAAIKVAFDVAIVAGIYQNIGYWSRTFPSTWRAFIWIRLMIFTIPWTFRRIGWRVWKDLKQARETGKTDHIDPDCLVHYLVKDNGRIPGFTESIWIISLTLGITFASIHQTSAVIVWVIYELAVRREYLPELRKELSSILETDPDTGKPALTFASLRNAELLDSFIREVLRMKGDTIAVFRLSTKDAPLGGYVIPKGSLITPIATLSHENPKNWGEDANKFIGDRWVGTDKTAASVSTSYWPFGLGRFACPGRYLAVAEIKLMILTLISRVDIFMEGGKYEIIDPLNTVAVPPRGQLLFLPLEKPLL</sequence>
<evidence type="ECO:0000313" key="7">
    <source>
        <dbReference type="EMBL" id="KAF8904067.1"/>
    </source>
</evidence>
<keyword evidence="4" id="KW-0560">Oxidoreductase</keyword>
<dbReference type="SUPFAM" id="SSF48264">
    <property type="entry name" value="Cytochrome P450"/>
    <property type="match status" value="1"/>
</dbReference>
<dbReference type="GO" id="GO:0005506">
    <property type="term" value="F:iron ion binding"/>
    <property type="evidence" value="ECO:0007669"/>
    <property type="project" value="InterPro"/>
</dbReference>
<dbReference type="InterPro" id="IPR001128">
    <property type="entry name" value="Cyt_P450"/>
</dbReference>
<dbReference type="GO" id="GO:0020037">
    <property type="term" value="F:heme binding"/>
    <property type="evidence" value="ECO:0007669"/>
    <property type="project" value="InterPro"/>
</dbReference>
<evidence type="ECO:0000313" key="8">
    <source>
        <dbReference type="Proteomes" id="UP000724874"/>
    </source>
</evidence>
<dbReference type="Gene3D" id="1.10.630.10">
    <property type="entry name" value="Cytochrome P450"/>
    <property type="match status" value="1"/>
</dbReference>
<dbReference type="InterPro" id="IPR002403">
    <property type="entry name" value="Cyt_P450_E_grp-IV"/>
</dbReference>
<evidence type="ECO:0000256" key="6">
    <source>
        <dbReference type="PIRSR" id="PIRSR602403-1"/>
    </source>
</evidence>
<keyword evidence="8" id="KW-1185">Reference proteome</keyword>
<dbReference type="Pfam" id="PF00067">
    <property type="entry name" value="p450"/>
    <property type="match status" value="1"/>
</dbReference>
<dbReference type="InterPro" id="IPR036396">
    <property type="entry name" value="Cyt_P450_sf"/>
</dbReference>
<organism evidence="7 8">
    <name type="scientific">Gymnopilus junonius</name>
    <name type="common">Spectacular rustgill mushroom</name>
    <name type="synonym">Gymnopilus spectabilis subsp. junonius</name>
    <dbReference type="NCBI Taxonomy" id="109634"/>
    <lineage>
        <taxon>Eukaryota</taxon>
        <taxon>Fungi</taxon>
        <taxon>Dikarya</taxon>
        <taxon>Basidiomycota</taxon>
        <taxon>Agaricomycotina</taxon>
        <taxon>Agaricomycetes</taxon>
        <taxon>Agaricomycetidae</taxon>
        <taxon>Agaricales</taxon>
        <taxon>Agaricineae</taxon>
        <taxon>Hymenogastraceae</taxon>
        <taxon>Gymnopilus</taxon>
    </lineage>
</organism>
<dbReference type="PRINTS" id="PR00465">
    <property type="entry name" value="EP450IV"/>
</dbReference>
<keyword evidence="6" id="KW-0349">Heme</keyword>
<protein>
    <submittedName>
        <fullName evidence="7">Cytochrome P450</fullName>
    </submittedName>
</protein>
<proteinExistence type="inferred from homology"/>
<comment type="cofactor">
    <cofactor evidence="1 6">
        <name>heme</name>
        <dbReference type="ChEBI" id="CHEBI:30413"/>
    </cofactor>
</comment>
<keyword evidence="3 6" id="KW-0479">Metal-binding</keyword>
<evidence type="ECO:0000256" key="3">
    <source>
        <dbReference type="ARBA" id="ARBA00022723"/>
    </source>
</evidence>
<reference evidence="7" key="1">
    <citation type="submission" date="2020-11" db="EMBL/GenBank/DDBJ databases">
        <authorList>
            <consortium name="DOE Joint Genome Institute"/>
            <person name="Ahrendt S."/>
            <person name="Riley R."/>
            <person name="Andreopoulos W."/>
            <person name="LaButti K."/>
            <person name="Pangilinan J."/>
            <person name="Ruiz-duenas F.J."/>
            <person name="Barrasa J.M."/>
            <person name="Sanchez-Garcia M."/>
            <person name="Camarero S."/>
            <person name="Miyauchi S."/>
            <person name="Serrano A."/>
            <person name="Linde D."/>
            <person name="Babiker R."/>
            <person name="Drula E."/>
            <person name="Ayuso-Fernandez I."/>
            <person name="Pacheco R."/>
            <person name="Padilla G."/>
            <person name="Ferreira P."/>
            <person name="Barriuso J."/>
            <person name="Kellner H."/>
            <person name="Castanera R."/>
            <person name="Alfaro M."/>
            <person name="Ramirez L."/>
            <person name="Pisabarro A.G."/>
            <person name="Kuo A."/>
            <person name="Tritt A."/>
            <person name="Lipzen A."/>
            <person name="He G."/>
            <person name="Yan M."/>
            <person name="Ng V."/>
            <person name="Cullen D."/>
            <person name="Martin F."/>
            <person name="Rosso M.-N."/>
            <person name="Henrissat B."/>
            <person name="Hibbett D."/>
            <person name="Martinez A.T."/>
            <person name="Grigoriev I.V."/>
        </authorList>
    </citation>
    <scope>NUCLEOTIDE SEQUENCE</scope>
    <source>
        <strain evidence="7">AH 44721</strain>
    </source>
</reference>
<evidence type="ECO:0000256" key="2">
    <source>
        <dbReference type="ARBA" id="ARBA00010617"/>
    </source>
</evidence>
<dbReference type="AlphaFoldDB" id="A0A9P5NU91"/>
<dbReference type="OrthoDB" id="1844152at2759"/>
<evidence type="ECO:0000256" key="4">
    <source>
        <dbReference type="ARBA" id="ARBA00023002"/>
    </source>
</evidence>
<comment type="similarity">
    <text evidence="2">Belongs to the cytochrome P450 family.</text>
</comment>
<name>A0A9P5NU91_GYMJU</name>
<dbReference type="EMBL" id="JADNYJ010000027">
    <property type="protein sequence ID" value="KAF8904067.1"/>
    <property type="molecule type" value="Genomic_DNA"/>
</dbReference>
<dbReference type="GO" id="GO:0016705">
    <property type="term" value="F:oxidoreductase activity, acting on paired donors, with incorporation or reduction of molecular oxygen"/>
    <property type="evidence" value="ECO:0007669"/>
    <property type="project" value="InterPro"/>
</dbReference>
<dbReference type="PANTHER" id="PTHR46206">
    <property type="entry name" value="CYTOCHROME P450"/>
    <property type="match status" value="1"/>
</dbReference>
<keyword evidence="5 6" id="KW-0408">Iron</keyword>
<evidence type="ECO:0000256" key="1">
    <source>
        <dbReference type="ARBA" id="ARBA00001971"/>
    </source>
</evidence>
<feature type="binding site" description="axial binding residue" evidence="6">
    <location>
        <position position="434"/>
    </location>
    <ligand>
        <name>heme</name>
        <dbReference type="ChEBI" id="CHEBI:30413"/>
    </ligand>
    <ligandPart>
        <name>Fe</name>
        <dbReference type="ChEBI" id="CHEBI:18248"/>
    </ligandPart>
</feature>
<comment type="caution">
    <text evidence="7">The sequence shown here is derived from an EMBL/GenBank/DDBJ whole genome shotgun (WGS) entry which is preliminary data.</text>
</comment>
<accession>A0A9P5NU91</accession>
<evidence type="ECO:0000256" key="5">
    <source>
        <dbReference type="ARBA" id="ARBA00023004"/>
    </source>
</evidence>